<keyword evidence="5" id="KW-1185">Reference proteome</keyword>
<feature type="region of interest" description="Disordered" evidence="2">
    <location>
        <begin position="67"/>
        <end position="96"/>
    </location>
</feature>
<evidence type="ECO:0000256" key="2">
    <source>
        <dbReference type="SAM" id="MobiDB-lite"/>
    </source>
</evidence>
<protein>
    <recommendedName>
        <fullName evidence="3">EF-hand domain-containing protein</fullName>
    </recommendedName>
</protein>
<gene>
    <name evidence="4" type="ORF">CYMTET_35436</name>
</gene>
<feature type="region of interest" description="Disordered" evidence="2">
    <location>
        <begin position="153"/>
        <end position="177"/>
    </location>
</feature>
<evidence type="ECO:0000259" key="3">
    <source>
        <dbReference type="PROSITE" id="PS50222"/>
    </source>
</evidence>
<evidence type="ECO:0000313" key="5">
    <source>
        <dbReference type="Proteomes" id="UP001190700"/>
    </source>
</evidence>
<dbReference type="Gene3D" id="1.10.238.10">
    <property type="entry name" value="EF-hand"/>
    <property type="match status" value="1"/>
</dbReference>
<reference evidence="4 5" key="1">
    <citation type="journal article" date="2015" name="Genome Biol. Evol.">
        <title>Comparative Genomics of a Bacterivorous Green Alga Reveals Evolutionary Causalities and Consequences of Phago-Mixotrophic Mode of Nutrition.</title>
        <authorList>
            <person name="Burns J.A."/>
            <person name="Paasch A."/>
            <person name="Narechania A."/>
            <person name="Kim E."/>
        </authorList>
    </citation>
    <scope>NUCLEOTIDE SEQUENCE [LARGE SCALE GENOMIC DNA]</scope>
    <source>
        <strain evidence="4 5">PLY_AMNH</strain>
    </source>
</reference>
<comment type="caution">
    <text evidence="4">The sequence shown here is derived from an EMBL/GenBank/DDBJ whole genome shotgun (WGS) entry which is preliminary data.</text>
</comment>
<feature type="domain" description="EF-hand" evidence="3">
    <location>
        <begin position="243"/>
        <end position="267"/>
    </location>
</feature>
<keyword evidence="1" id="KW-0106">Calcium</keyword>
<name>A0AAE0KNY1_9CHLO</name>
<dbReference type="SUPFAM" id="SSF47473">
    <property type="entry name" value="EF-hand"/>
    <property type="match status" value="1"/>
</dbReference>
<dbReference type="InterPro" id="IPR011992">
    <property type="entry name" value="EF-hand-dom_pair"/>
</dbReference>
<proteinExistence type="predicted"/>
<sequence length="401" mass="44651">VMTEMELCHLLYRLREVRAEGSCALHGPIARRHLLRALRLVTIVHVERPPPAPRRSTAEPPVILPLAKQPKPKTKSTAYQEPAPVPADGARPSKTWRVGNTRLHPYVYDNARYLLNPATGVVFQEPQIVGHMHSIDSPGADPSAPQMLTVSWTRSASPRPSPHSSYEASPRSPRPTTDFVDAMCKKLHVTALLMTGPTSPLCSLLSRFASPGKDHLTSAQLGDLVRAVMPGITSAKLRYLQVMMDEDGDGNVSFMELQDLFLTCKLLGKSLLLKNDVSVHDVILKMGKFMLYSDATPLELFQIFDLEDVGGLGRTQLQRLVRVFMPALDSEEAATLVSQWLAMKKDDLGKMMSHLAEMRRRAEQFKQLGSDAPQKKLRTSWDDVRFSKDRNGSQTKKSSNL</sequence>
<dbReference type="InterPro" id="IPR018247">
    <property type="entry name" value="EF_Hand_1_Ca_BS"/>
</dbReference>
<accession>A0AAE0KNY1</accession>
<evidence type="ECO:0000256" key="1">
    <source>
        <dbReference type="ARBA" id="ARBA00022837"/>
    </source>
</evidence>
<organism evidence="4 5">
    <name type="scientific">Cymbomonas tetramitiformis</name>
    <dbReference type="NCBI Taxonomy" id="36881"/>
    <lineage>
        <taxon>Eukaryota</taxon>
        <taxon>Viridiplantae</taxon>
        <taxon>Chlorophyta</taxon>
        <taxon>Pyramimonadophyceae</taxon>
        <taxon>Pyramimonadales</taxon>
        <taxon>Pyramimonadaceae</taxon>
        <taxon>Cymbomonas</taxon>
    </lineage>
</organism>
<dbReference type="InterPro" id="IPR002048">
    <property type="entry name" value="EF_hand_dom"/>
</dbReference>
<feature type="compositionally biased region" description="Polar residues" evidence="2">
    <location>
        <begin position="392"/>
        <end position="401"/>
    </location>
</feature>
<dbReference type="PROSITE" id="PS00018">
    <property type="entry name" value="EF_HAND_1"/>
    <property type="match status" value="1"/>
</dbReference>
<evidence type="ECO:0000313" key="4">
    <source>
        <dbReference type="EMBL" id="KAK3255377.1"/>
    </source>
</evidence>
<dbReference type="Proteomes" id="UP001190700">
    <property type="component" value="Unassembled WGS sequence"/>
</dbReference>
<feature type="non-terminal residue" evidence="4">
    <location>
        <position position="1"/>
    </location>
</feature>
<dbReference type="PROSITE" id="PS50222">
    <property type="entry name" value="EF_HAND_2"/>
    <property type="match status" value="1"/>
</dbReference>
<feature type="compositionally biased region" description="Low complexity" evidence="2">
    <location>
        <begin position="154"/>
        <end position="165"/>
    </location>
</feature>
<dbReference type="EMBL" id="LGRX02022680">
    <property type="protein sequence ID" value="KAK3255377.1"/>
    <property type="molecule type" value="Genomic_DNA"/>
</dbReference>
<dbReference type="AlphaFoldDB" id="A0AAE0KNY1"/>
<dbReference type="GO" id="GO:0005509">
    <property type="term" value="F:calcium ion binding"/>
    <property type="evidence" value="ECO:0007669"/>
    <property type="project" value="InterPro"/>
</dbReference>
<feature type="region of interest" description="Disordered" evidence="2">
    <location>
        <begin position="367"/>
        <end position="401"/>
    </location>
</feature>
<feature type="compositionally biased region" description="Basic and acidic residues" evidence="2">
    <location>
        <begin position="379"/>
        <end position="391"/>
    </location>
</feature>